<feature type="transmembrane region" description="Helical" evidence="8">
    <location>
        <begin position="222"/>
        <end position="243"/>
    </location>
</feature>
<feature type="transmembrane region" description="Helical" evidence="8">
    <location>
        <begin position="143"/>
        <end position="162"/>
    </location>
</feature>
<feature type="transmembrane region" description="Helical" evidence="8">
    <location>
        <begin position="373"/>
        <end position="394"/>
    </location>
</feature>
<feature type="transmembrane region" description="Helical" evidence="8">
    <location>
        <begin position="58"/>
        <end position="78"/>
    </location>
</feature>
<dbReference type="PANTHER" id="PTHR43271:SF1">
    <property type="entry name" value="INNER MEMBRANE TRANSPORT PROTEIN YNFM"/>
    <property type="match status" value="1"/>
</dbReference>
<dbReference type="CDD" id="cd17324">
    <property type="entry name" value="MFS_NepI_like"/>
    <property type="match status" value="1"/>
</dbReference>
<comment type="subcellular location">
    <subcellularLocation>
        <location evidence="1">Cell membrane</location>
        <topology evidence="1">Multi-pass membrane protein</topology>
    </subcellularLocation>
</comment>
<evidence type="ECO:0000256" key="3">
    <source>
        <dbReference type="ARBA" id="ARBA00022448"/>
    </source>
</evidence>
<evidence type="ECO:0000313" key="10">
    <source>
        <dbReference type="EMBL" id="TWI54731.1"/>
    </source>
</evidence>
<dbReference type="InterPro" id="IPR020846">
    <property type="entry name" value="MFS_dom"/>
</dbReference>
<evidence type="ECO:0000256" key="5">
    <source>
        <dbReference type="ARBA" id="ARBA00022692"/>
    </source>
</evidence>
<evidence type="ECO:0000259" key="9">
    <source>
        <dbReference type="PROSITE" id="PS50850"/>
    </source>
</evidence>
<feature type="transmembrane region" description="Helical" evidence="8">
    <location>
        <begin position="20"/>
        <end position="38"/>
    </location>
</feature>
<dbReference type="SUPFAM" id="SSF103473">
    <property type="entry name" value="MFS general substrate transporter"/>
    <property type="match status" value="1"/>
</dbReference>
<evidence type="ECO:0000256" key="2">
    <source>
        <dbReference type="ARBA" id="ARBA00008335"/>
    </source>
</evidence>
<comment type="caution">
    <text evidence="10">The sequence shown here is derived from an EMBL/GenBank/DDBJ whole genome shotgun (WGS) entry which is preliminary data.</text>
</comment>
<dbReference type="Pfam" id="PF07690">
    <property type="entry name" value="MFS_1"/>
    <property type="match status" value="1"/>
</dbReference>
<feature type="transmembrane region" description="Helical" evidence="8">
    <location>
        <begin position="255"/>
        <end position="277"/>
    </location>
</feature>
<feature type="transmembrane region" description="Helical" evidence="8">
    <location>
        <begin position="347"/>
        <end position="367"/>
    </location>
</feature>
<dbReference type="PANTHER" id="PTHR43271">
    <property type="entry name" value="BLL2771 PROTEIN"/>
    <property type="match status" value="1"/>
</dbReference>
<evidence type="ECO:0000256" key="8">
    <source>
        <dbReference type="SAM" id="Phobius"/>
    </source>
</evidence>
<name>A0A562QDA3_9BACI</name>
<feature type="transmembrane region" description="Helical" evidence="8">
    <location>
        <begin position="110"/>
        <end position="131"/>
    </location>
</feature>
<dbReference type="OrthoDB" id="63984at2"/>
<gene>
    <name evidence="10" type="ORF">IQ10_02956</name>
</gene>
<dbReference type="Proteomes" id="UP000315711">
    <property type="component" value="Unassembled WGS sequence"/>
</dbReference>
<dbReference type="PROSITE" id="PS50850">
    <property type="entry name" value="MFS"/>
    <property type="match status" value="1"/>
</dbReference>
<dbReference type="EMBL" id="VLKZ01000008">
    <property type="protein sequence ID" value="TWI54731.1"/>
    <property type="molecule type" value="Genomic_DNA"/>
</dbReference>
<keyword evidence="11" id="KW-1185">Reference proteome</keyword>
<evidence type="ECO:0000256" key="7">
    <source>
        <dbReference type="ARBA" id="ARBA00023136"/>
    </source>
</evidence>
<protein>
    <submittedName>
        <fullName evidence="10">YNFM family putative membrane transporter</fullName>
    </submittedName>
</protein>
<feature type="transmembrane region" description="Helical" evidence="8">
    <location>
        <begin position="313"/>
        <end position="335"/>
    </location>
</feature>
<feature type="transmembrane region" description="Helical" evidence="8">
    <location>
        <begin position="289"/>
        <end position="307"/>
    </location>
</feature>
<dbReference type="InterPro" id="IPR036259">
    <property type="entry name" value="MFS_trans_sf"/>
</dbReference>
<keyword evidence="5 8" id="KW-0812">Transmembrane</keyword>
<reference evidence="10 11" key="1">
    <citation type="journal article" date="2015" name="Stand. Genomic Sci.">
        <title>Genomic Encyclopedia of Bacterial and Archaeal Type Strains, Phase III: the genomes of soil and plant-associated and newly described type strains.</title>
        <authorList>
            <person name="Whitman W.B."/>
            <person name="Woyke T."/>
            <person name="Klenk H.P."/>
            <person name="Zhou Y."/>
            <person name="Lilburn T.G."/>
            <person name="Beck B.J."/>
            <person name="De Vos P."/>
            <person name="Vandamme P."/>
            <person name="Eisen J.A."/>
            <person name="Garrity G."/>
            <person name="Hugenholtz P."/>
            <person name="Kyrpides N.C."/>
        </authorList>
    </citation>
    <scope>NUCLEOTIDE SEQUENCE [LARGE SCALE GENOMIC DNA]</scope>
    <source>
        <strain evidence="10 11">CGMCC 1.10116</strain>
    </source>
</reference>
<dbReference type="InterPro" id="IPR011701">
    <property type="entry name" value="MFS"/>
</dbReference>
<proteinExistence type="inferred from homology"/>
<keyword evidence="4" id="KW-1003">Cell membrane</keyword>
<keyword evidence="3" id="KW-0813">Transport</keyword>
<keyword evidence="7 8" id="KW-0472">Membrane</keyword>
<organism evidence="10 11">
    <name type="scientific">Halalkalibacter nanhaiisediminis</name>
    <dbReference type="NCBI Taxonomy" id="688079"/>
    <lineage>
        <taxon>Bacteria</taxon>
        <taxon>Bacillati</taxon>
        <taxon>Bacillota</taxon>
        <taxon>Bacilli</taxon>
        <taxon>Bacillales</taxon>
        <taxon>Bacillaceae</taxon>
        <taxon>Halalkalibacter</taxon>
    </lineage>
</organism>
<sequence length="410" mass="45407">MEREKSAYPYQHNQVDFWKVSTGLTLASFLIFGNLYIVQPLLPLYTKEFQLSPTISSLSLSLTTIALVIGLLLFGFLSDRIGRVAIIRWTLCLSVIPLFMIPLFDSFSWLLMWRFVTGLTLAGLPAVAVSYISEEVSEGSRGLAVSLYIASNALGGMGGRYIGGYFADQLTWQAGFFALAIVGVLICCLSFYLIPTSRFFQRHDRTLTSDLLGMATHLKNPMLLFAFIFGMMLQFGFSGIWTYVPFYLEKEPFFLSVRVISLIYFTYLFGVLGSPLVGRFAIHYCSERIMFIGVLIMMIGNLTTIVLNTLSVVVGLSLICFGFFIAHSMVSIWIGNTASHHKSGATSFYLVSYYIGASVGGTALGTIWSGFGWIGVIIVCSILPLVSAIIFLLVSNKNTGSYVRDAKYKI</sequence>
<comment type="similarity">
    <text evidence="2">Belongs to the major facilitator superfamily.</text>
</comment>
<accession>A0A562QDA3</accession>
<keyword evidence="6 8" id="KW-1133">Transmembrane helix</keyword>
<evidence type="ECO:0000256" key="1">
    <source>
        <dbReference type="ARBA" id="ARBA00004651"/>
    </source>
</evidence>
<dbReference type="Gene3D" id="1.20.1250.20">
    <property type="entry name" value="MFS general substrate transporter like domains"/>
    <property type="match status" value="1"/>
</dbReference>
<feature type="transmembrane region" description="Helical" evidence="8">
    <location>
        <begin position="174"/>
        <end position="194"/>
    </location>
</feature>
<evidence type="ECO:0000256" key="6">
    <source>
        <dbReference type="ARBA" id="ARBA00022989"/>
    </source>
</evidence>
<dbReference type="AlphaFoldDB" id="A0A562QDA3"/>
<dbReference type="GO" id="GO:0022857">
    <property type="term" value="F:transmembrane transporter activity"/>
    <property type="evidence" value="ECO:0007669"/>
    <property type="project" value="InterPro"/>
</dbReference>
<feature type="transmembrane region" description="Helical" evidence="8">
    <location>
        <begin position="85"/>
        <end position="104"/>
    </location>
</feature>
<evidence type="ECO:0000313" key="11">
    <source>
        <dbReference type="Proteomes" id="UP000315711"/>
    </source>
</evidence>
<dbReference type="GO" id="GO:0005886">
    <property type="term" value="C:plasma membrane"/>
    <property type="evidence" value="ECO:0007669"/>
    <property type="project" value="UniProtKB-SubCell"/>
</dbReference>
<evidence type="ECO:0000256" key="4">
    <source>
        <dbReference type="ARBA" id="ARBA00022475"/>
    </source>
</evidence>
<dbReference type="RefSeq" id="WP_144451194.1">
    <property type="nucleotide sequence ID" value="NZ_VLKZ01000008.1"/>
</dbReference>
<feature type="domain" description="Major facilitator superfamily (MFS) profile" evidence="9">
    <location>
        <begin position="20"/>
        <end position="399"/>
    </location>
</feature>